<name>A0A0B2V3J7_TOXCA</name>
<evidence type="ECO:0000256" key="3">
    <source>
        <dbReference type="SAM" id="SignalP"/>
    </source>
</evidence>
<dbReference type="EMBL" id="JPKZ01002581">
    <property type="protein sequence ID" value="KHN76054.1"/>
    <property type="molecule type" value="Genomic_DNA"/>
</dbReference>
<sequence length="256" mass="28184">MRSVLLFFCLLTAPQANVAILLALSASECSMAETKGSFDSVRKFCAGKTYFLMISETELSPSTGSGRCKIAFRQTLQKCYGDQGDSFVRVEKLADNNFRSGAEFNESCDGSMTLSNVCIGDDRVVYLVMRCADWESTSQPESDEDFDEMECDELLAKVYRTRHAGGKSVTITGYVIMAASVGLLVTRMLTTLLTIRRDTHKDKDQDATSSTTTMMDSSPHQPGTTTISRDFMEGGTIAERTDLYSDTTKMALNMPV</sequence>
<evidence type="ECO:0000256" key="1">
    <source>
        <dbReference type="SAM" id="MobiDB-lite"/>
    </source>
</evidence>
<feature type="compositionally biased region" description="Polar residues" evidence="1">
    <location>
        <begin position="219"/>
        <end position="228"/>
    </location>
</feature>
<gene>
    <name evidence="4" type="ORF">Tcan_15660</name>
</gene>
<feature type="chain" id="PRO_5002095248" evidence="3">
    <location>
        <begin position="20"/>
        <end position="256"/>
    </location>
</feature>
<feature type="transmembrane region" description="Helical" evidence="2">
    <location>
        <begin position="171"/>
        <end position="195"/>
    </location>
</feature>
<organism evidence="4 5">
    <name type="scientific">Toxocara canis</name>
    <name type="common">Canine roundworm</name>
    <dbReference type="NCBI Taxonomy" id="6265"/>
    <lineage>
        <taxon>Eukaryota</taxon>
        <taxon>Metazoa</taxon>
        <taxon>Ecdysozoa</taxon>
        <taxon>Nematoda</taxon>
        <taxon>Chromadorea</taxon>
        <taxon>Rhabditida</taxon>
        <taxon>Spirurina</taxon>
        <taxon>Ascaridomorpha</taxon>
        <taxon>Ascaridoidea</taxon>
        <taxon>Toxocaridae</taxon>
        <taxon>Toxocara</taxon>
    </lineage>
</organism>
<dbReference type="AlphaFoldDB" id="A0A0B2V3J7"/>
<proteinExistence type="predicted"/>
<feature type="region of interest" description="Disordered" evidence="1">
    <location>
        <begin position="200"/>
        <end position="229"/>
    </location>
</feature>
<comment type="caution">
    <text evidence="4">The sequence shown here is derived from an EMBL/GenBank/DDBJ whole genome shotgun (WGS) entry which is preliminary data.</text>
</comment>
<accession>A0A0B2V3J7</accession>
<keyword evidence="3" id="KW-0732">Signal</keyword>
<evidence type="ECO:0000313" key="4">
    <source>
        <dbReference type="EMBL" id="KHN76054.1"/>
    </source>
</evidence>
<reference evidence="4 5" key="1">
    <citation type="submission" date="2014-11" db="EMBL/GenBank/DDBJ databases">
        <title>Genetic blueprint of the zoonotic pathogen Toxocara canis.</title>
        <authorList>
            <person name="Zhu X.-Q."/>
            <person name="Korhonen P.K."/>
            <person name="Cai H."/>
            <person name="Young N.D."/>
            <person name="Nejsum P."/>
            <person name="von Samson-Himmelstjerna G."/>
            <person name="Boag P.R."/>
            <person name="Tan P."/>
            <person name="Li Q."/>
            <person name="Min J."/>
            <person name="Yang Y."/>
            <person name="Wang X."/>
            <person name="Fang X."/>
            <person name="Hall R.S."/>
            <person name="Hofmann A."/>
            <person name="Sternberg P.W."/>
            <person name="Jex A.R."/>
            <person name="Gasser R.B."/>
        </authorList>
    </citation>
    <scope>NUCLEOTIDE SEQUENCE [LARGE SCALE GENOMIC DNA]</scope>
    <source>
        <strain evidence="4">PN_DK_2014</strain>
    </source>
</reference>
<keyword evidence="2" id="KW-1133">Transmembrane helix</keyword>
<dbReference type="Proteomes" id="UP000031036">
    <property type="component" value="Unassembled WGS sequence"/>
</dbReference>
<feature type="compositionally biased region" description="Low complexity" evidence="1">
    <location>
        <begin position="208"/>
        <end position="218"/>
    </location>
</feature>
<evidence type="ECO:0000313" key="5">
    <source>
        <dbReference type="Proteomes" id="UP000031036"/>
    </source>
</evidence>
<keyword evidence="2" id="KW-0812">Transmembrane</keyword>
<feature type="signal peptide" evidence="3">
    <location>
        <begin position="1"/>
        <end position="19"/>
    </location>
</feature>
<protein>
    <submittedName>
        <fullName evidence="4">Uncharacterized protein</fullName>
    </submittedName>
</protein>
<keyword evidence="5" id="KW-1185">Reference proteome</keyword>
<evidence type="ECO:0000256" key="2">
    <source>
        <dbReference type="SAM" id="Phobius"/>
    </source>
</evidence>
<keyword evidence="2" id="KW-0472">Membrane</keyword>